<evidence type="ECO:0000256" key="1">
    <source>
        <dbReference type="SAM" id="Phobius"/>
    </source>
</evidence>
<accession>A0ABU9NMD5</accession>
<feature type="transmembrane region" description="Helical" evidence="1">
    <location>
        <begin position="49"/>
        <end position="67"/>
    </location>
</feature>
<keyword evidence="1" id="KW-0472">Membrane</keyword>
<gene>
    <name evidence="2" type="ORF">WFZ86_04885</name>
</gene>
<keyword evidence="3" id="KW-1185">Reference proteome</keyword>
<name>A0ABU9NMD5_9FLAO</name>
<comment type="caution">
    <text evidence="2">The sequence shown here is derived from an EMBL/GenBank/DDBJ whole genome shotgun (WGS) entry which is preliminary data.</text>
</comment>
<evidence type="ECO:0008006" key="4">
    <source>
        <dbReference type="Google" id="ProtNLM"/>
    </source>
</evidence>
<dbReference type="Proteomes" id="UP001468798">
    <property type="component" value="Unassembled WGS sequence"/>
</dbReference>
<evidence type="ECO:0000313" key="2">
    <source>
        <dbReference type="EMBL" id="MEM0575823.1"/>
    </source>
</evidence>
<dbReference type="RefSeq" id="WP_342690891.1">
    <property type="nucleotide sequence ID" value="NZ_JBCGDP010000003.1"/>
</dbReference>
<sequence>MNNKIISKSERSLTNTIIIFIGIVLFTFFIILLNNNFQPKNNYEKNLKIIGFLVLALIIFYCIYYLLNQKRIYVYENYFEIKRILQTKKYHFSEITTHFSEYFEGKYNSWTEYYLILNTGEKITLIDSEYSNFYDFFSKIKIRVKENKKLNKKLSQPKFLKHSIICGIISCLMFYFSSCFYDFKTVKNSDFSYISSELVNDIKLIKKRKGNNRFEFELTNYPNFVFIIAGANYTGILDDGIFLKEFRKGTLVKIGIQKDEFEKKISKSKDLNFIDKYLRFSKIQVYQIIDDNNIYQIDNRKVDSWHAENNYWGMGCFSFLGLLFLFLAIGNYKSYIKSDNQINKNHT</sequence>
<reference evidence="2 3" key="1">
    <citation type="submission" date="2024-03" db="EMBL/GenBank/DDBJ databases">
        <title>Two novel species of the genus Flavobacterium exhibiting potentially degradation of complex polysaccharides.</title>
        <authorList>
            <person name="Lian X."/>
        </authorList>
    </citation>
    <scope>NUCLEOTIDE SEQUENCE [LARGE SCALE GENOMIC DNA]</scope>
    <source>
        <strain evidence="2 3">N6</strain>
    </source>
</reference>
<proteinExistence type="predicted"/>
<feature type="transmembrane region" description="Helical" evidence="1">
    <location>
        <begin position="12"/>
        <end position="33"/>
    </location>
</feature>
<keyword evidence="1" id="KW-0812">Transmembrane</keyword>
<dbReference type="EMBL" id="JBCGDP010000003">
    <property type="protein sequence ID" value="MEM0575823.1"/>
    <property type="molecule type" value="Genomic_DNA"/>
</dbReference>
<keyword evidence="1" id="KW-1133">Transmembrane helix</keyword>
<feature type="transmembrane region" description="Helical" evidence="1">
    <location>
        <begin position="311"/>
        <end position="332"/>
    </location>
</feature>
<feature type="transmembrane region" description="Helical" evidence="1">
    <location>
        <begin position="159"/>
        <end position="177"/>
    </location>
</feature>
<organism evidence="2 3">
    <name type="scientific">Flavobacterium polysaccharolyticum</name>
    <dbReference type="NCBI Taxonomy" id="3133148"/>
    <lineage>
        <taxon>Bacteria</taxon>
        <taxon>Pseudomonadati</taxon>
        <taxon>Bacteroidota</taxon>
        <taxon>Flavobacteriia</taxon>
        <taxon>Flavobacteriales</taxon>
        <taxon>Flavobacteriaceae</taxon>
        <taxon>Flavobacterium</taxon>
    </lineage>
</organism>
<protein>
    <recommendedName>
        <fullName evidence="4">PH domain-containing protein</fullName>
    </recommendedName>
</protein>
<evidence type="ECO:0000313" key="3">
    <source>
        <dbReference type="Proteomes" id="UP001468798"/>
    </source>
</evidence>